<dbReference type="EMBL" id="BARS01001874">
    <property type="protein sequence ID" value="GAF77564.1"/>
    <property type="molecule type" value="Genomic_DNA"/>
</dbReference>
<sequence>MRDLINEINKWLSKDIKIALATAIKTWGSSPRKAGAHMVITSEGEFAGSVSGGCVESA</sequence>
<reference evidence="2" key="1">
    <citation type="journal article" date="2014" name="Front. Microbiol.">
        <title>High frequency of phylogenetically diverse reductive dehalogenase-homologous genes in deep subseafloor sedimentary metagenomes.</title>
        <authorList>
            <person name="Kawai M."/>
            <person name="Futagami T."/>
            <person name="Toyoda A."/>
            <person name="Takaki Y."/>
            <person name="Nishi S."/>
            <person name="Hori S."/>
            <person name="Arai W."/>
            <person name="Tsubouchi T."/>
            <person name="Morono Y."/>
            <person name="Uchiyama I."/>
            <person name="Ito T."/>
            <person name="Fujiyama A."/>
            <person name="Inagaki F."/>
            <person name="Takami H."/>
        </authorList>
    </citation>
    <scope>NUCLEOTIDE SEQUENCE</scope>
    <source>
        <strain evidence="2">Expedition CK06-06</strain>
    </source>
</reference>
<dbReference type="PANTHER" id="PTHR30388">
    <property type="entry name" value="ALDEHYDE OXIDOREDUCTASE MOLYBDENUM COFACTOR ASSEMBLY PROTEIN"/>
    <property type="match status" value="1"/>
</dbReference>
<protein>
    <recommendedName>
        <fullName evidence="1">XdhC- CoxI domain-containing protein</fullName>
    </recommendedName>
</protein>
<evidence type="ECO:0000313" key="2">
    <source>
        <dbReference type="EMBL" id="GAF77564.1"/>
    </source>
</evidence>
<evidence type="ECO:0000259" key="1">
    <source>
        <dbReference type="Pfam" id="PF02625"/>
    </source>
</evidence>
<dbReference type="AlphaFoldDB" id="X0S979"/>
<organism evidence="2">
    <name type="scientific">marine sediment metagenome</name>
    <dbReference type="NCBI Taxonomy" id="412755"/>
    <lineage>
        <taxon>unclassified sequences</taxon>
        <taxon>metagenomes</taxon>
        <taxon>ecological metagenomes</taxon>
    </lineage>
</organism>
<gene>
    <name evidence="2" type="ORF">S01H1_03438</name>
</gene>
<proteinExistence type="predicted"/>
<accession>X0S979</accession>
<dbReference type="InterPro" id="IPR052698">
    <property type="entry name" value="MoCofactor_Util/Proc"/>
</dbReference>
<dbReference type="Pfam" id="PF02625">
    <property type="entry name" value="XdhC_CoxI"/>
    <property type="match status" value="1"/>
</dbReference>
<feature type="non-terminal residue" evidence="2">
    <location>
        <position position="58"/>
    </location>
</feature>
<dbReference type="InterPro" id="IPR003777">
    <property type="entry name" value="XdhC_CoxI"/>
</dbReference>
<name>X0S979_9ZZZZ</name>
<comment type="caution">
    <text evidence="2">The sequence shown here is derived from an EMBL/GenBank/DDBJ whole genome shotgun (WGS) entry which is preliminary data.</text>
</comment>
<dbReference type="PANTHER" id="PTHR30388:SF4">
    <property type="entry name" value="MOLYBDENUM COFACTOR INSERTION CHAPERONE PAOD"/>
    <property type="match status" value="1"/>
</dbReference>
<feature type="domain" description="XdhC- CoxI" evidence="1">
    <location>
        <begin position="11"/>
        <end position="58"/>
    </location>
</feature>